<accession>A0AAX4NEB4</accession>
<dbReference type="GO" id="GO:0003677">
    <property type="term" value="F:DNA binding"/>
    <property type="evidence" value="ECO:0007669"/>
    <property type="project" value="UniProtKB-UniRule"/>
</dbReference>
<dbReference type="HAMAP" id="MF_00026">
    <property type="entry name" value="dsDNA_bind"/>
    <property type="match status" value="1"/>
</dbReference>
<organism evidence="5 6">
    <name type="scientific">Oxyplasma meridianum</name>
    <dbReference type="NCBI Taxonomy" id="3073602"/>
    <lineage>
        <taxon>Archaea</taxon>
        <taxon>Methanobacteriati</taxon>
        <taxon>Thermoplasmatota</taxon>
        <taxon>Thermoplasmata</taxon>
        <taxon>Thermoplasmatales</taxon>
        <taxon>Thermoplasmataceae</taxon>
        <taxon>Oxyplasma</taxon>
    </lineage>
</organism>
<reference evidence="5 6" key="1">
    <citation type="submission" date="2023-09" db="EMBL/GenBank/DDBJ databases">
        <authorList>
            <person name="Golyshina O.V."/>
            <person name="Lunev E.A."/>
            <person name="Bargiela R."/>
            <person name="Gaines M.C."/>
            <person name="Daum B."/>
            <person name="Bale N.J."/>
            <person name="Koenen M."/>
            <person name="Sinninghe Damst J.S."/>
            <person name="Yakimov M."/>
            <person name="Golyshin P.N."/>
        </authorList>
    </citation>
    <scope>NUCLEOTIDE SEQUENCE [LARGE SCALE GENOMIC DNA]</scope>
    <source>
        <strain evidence="5 6">M1</strain>
    </source>
</reference>
<dbReference type="Gene3D" id="1.10.8.140">
    <property type="entry name" value="PDCD5-like"/>
    <property type="match status" value="1"/>
</dbReference>
<keyword evidence="6" id="KW-1185">Reference proteome</keyword>
<dbReference type="RefSeq" id="WP_393971496.1">
    <property type="nucleotide sequence ID" value="NZ_CP133772.1"/>
</dbReference>
<dbReference type="PIRSF" id="PIRSF015730">
    <property type="entry name" value="TFAR19"/>
    <property type="match status" value="1"/>
</dbReference>
<name>A0AAX4NEB4_9ARCH</name>
<dbReference type="Proteomes" id="UP001451606">
    <property type="component" value="Chromosome"/>
</dbReference>
<evidence type="ECO:0000256" key="3">
    <source>
        <dbReference type="HAMAP-Rule" id="MF_00026"/>
    </source>
</evidence>
<comment type="similarity">
    <text evidence="1 3">Belongs to the PDCD5 family.</text>
</comment>
<dbReference type="EMBL" id="CP133772">
    <property type="protein sequence ID" value="WYX99522.1"/>
    <property type="molecule type" value="Genomic_DNA"/>
</dbReference>
<feature type="region of interest" description="Disordered" evidence="4">
    <location>
        <begin position="1"/>
        <end position="39"/>
    </location>
</feature>
<dbReference type="GeneID" id="95966778"/>
<keyword evidence="2 3" id="KW-0238">DNA-binding</keyword>
<sequence length="116" mass="13694">MDSDDELEELRRKKLEEMQGNLSSQRSREEEVRAQQEAERARKQQILRQILAPDARERLANVRLVRPDLAENVENQLVSLAGMGRINRLLTDKDIRDILGKFQENKRETKIERRSK</sequence>
<dbReference type="AlphaFoldDB" id="A0AAX4NEB4"/>
<evidence type="ECO:0000256" key="4">
    <source>
        <dbReference type="SAM" id="MobiDB-lite"/>
    </source>
</evidence>
<evidence type="ECO:0000313" key="5">
    <source>
        <dbReference type="EMBL" id="WYX99522.1"/>
    </source>
</evidence>
<evidence type="ECO:0000256" key="2">
    <source>
        <dbReference type="ARBA" id="ARBA00023125"/>
    </source>
</evidence>
<dbReference type="PANTHER" id="PTHR10840:SF0">
    <property type="entry name" value="PROGRAMMED CELL DEATH PROTEIN 5"/>
    <property type="match status" value="1"/>
</dbReference>
<protein>
    <recommendedName>
        <fullName evidence="3">DNA-binding protein OXIME_000054</fullName>
    </recommendedName>
</protein>
<dbReference type="InterPro" id="IPR036883">
    <property type="entry name" value="PDCD5-like_sf"/>
</dbReference>
<evidence type="ECO:0000256" key="1">
    <source>
        <dbReference type="ARBA" id="ARBA00010490"/>
    </source>
</evidence>
<dbReference type="InterPro" id="IPR002836">
    <property type="entry name" value="PDCD5-like"/>
</dbReference>
<proteinExistence type="inferred from homology"/>
<dbReference type="NCBIfam" id="NF003268">
    <property type="entry name" value="PRK04239.1"/>
    <property type="match status" value="1"/>
</dbReference>
<gene>
    <name evidence="5" type="ORF">OXIME_000054</name>
</gene>
<dbReference type="Pfam" id="PF01984">
    <property type="entry name" value="dsDNA_bind"/>
    <property type="match status" value="1"/>
</dbReference>
<dbReference type="KEGG" id="omr:OXIME_000054"/>
<dbReference type="InterPro" id="IPR022889">
    <property type="entry name" value="DNA_bind_arc"/>
</dbReference>
<dbReference type="GO" id="GO:0005829">
    <property type="term" value="C:cytosol"/>
    <property type="evidence" value="ECO:0007669"/>
    <property type="project" value="TreeGrafter"/>
</dbReference>
<feature type="compositionally biased region" description="Basic and acidic residues" evidence="4">
    <location>
        <begin position="26"/>
        <end position="39"/>
    </location>
</feature>
<dbReference type="PANTHER" id="PTHR10840">
    <property type="entry name" value="PROGRAMMED CELL DEATH PROTEIN 5"/>
    <property type="match status" value="1"/>
</dbReference>
<evidence type="ECO:0000313" key="6">
    <source>
        <dbReference type="Proteomes" id="UP001451606"/>
    </source>
</evidence>
<dbReference type="SUPFAM" id="SSF46950">
    <property type="entry name" value="Double-stranded DNA-binding domain"/>
    <property type="match status" value="1"/>
</dbReference>